<gene>
    <name evidence="1" type="ORF">RRG08_065817</name>
</gene>
<accession>A0AAE1DNE6</accession>
<keyword evidence="2" id="KW-1185">Reference proteome</keyword>
<dbReference type="Proteomes" id="UP001283361">
    <property type="component" value="Unassembled WGS sequence"/>
</dbReference>
<comment type="caution">
    <text evidence="1">The sequence shown here is derived from an EMBL/GenBank/DDBJ whole genome shotgun (WGS) entry which is preliminary data.</text>
</comment>
<feature type="non-terminal residue" evidence="1">
    <location>
        <position position="1"/>
    </location>
</feature>
<organism evidence="1 2">
    <name type="scientific">Elysia crispata</name>
    <name type="common">lettuce slug</name>
    <dbReference type="NCBI Taxonomy" id="231223"/>
    <lineage>
        <taxon>Eukaryota</taxon>
        <taxon>Metazoa</taxon>
        <taxon>Spiralia</taxon>
        <taxon>Lophotrochozoa</taxon>
        <taxon>Mollusca</taxon>
        <taxon>Gastropoda</taxon>
        <taxon>Heterobranchia</taxon>
        <taxon>Euthyneura</taxon>
        <taxon>Panpulmonata</taxon>
        <taxon>Sacoglossa</taxon>
        <taxon>Placobranchoidea</taxon>
        <taxon>Plakobranchidae</taxon>
        <taxon>Elysia</taxon>
    </lineage>
</organism>
<sequence>AEDKELEKDKVQNRAAVWTVHVTAATQSPVFWN</sequence>
<reference evidence="1" key="1">
    <citation type="journal article" date="2023" name="G3 (Bethesda)">
        <title>A reference genome for the long-term kleptoplast-retaining sea slug Elysia crispata morphotype clarki.</title>
        <authorList>
            <person name="Eastman K.E."/>
            <person name="Pendleton A.L."/>
            <person name="Shaikh M.A."/>
            <person name="Suttiyut T."/>
            <person name="Ogas R."/>
            <person name="Tomko P."/>
            <person name="Gavelis G."/>
            <person name="Widhalm J.R."/>
            <person name="Wisecaver J.H."/>
        </authorList>
    </citation>
    <scope>NUCLEOTIDE SEQUENCE</scope>
    <source>
        <strain evidence="1">ECLA1</strain>
    </source>
</reference>
<evidence type="ECO:0000313" key="2">
    <source>
        <dbReference type="Proteomes" id="UP001283361"/>
    </source>
</evidence>
<name>A0AAE1DNE6_9GAST</name>
<dbReference type="EMBL" id="JAWDGP010003112">
    <property type="protein sequence ID" value="KAK3777196.1"/>
    <property type="molecule type" value="Genomic_DNA"/>
</dbReference>
<dbReference type="AlphaFoldDB" id="A0AAE1DNE6"/>
<evidence type="ECO:0000313" key="1">
    <source>
        <dbReference type="EMBL" id="KAK3777196.1"/>
    </source>
</evidence>
<protein>
    <submittedName>
        <fullName evidence="1">Uncharacterized protein</fullName>
    </submittedName>
</protein>
<proteinExistence type="predicted"/>